<dbReference type="GO" id="GO:0005524">
    <property type="term" value="F:ATP binding"/>
    <property type="evidence" value="ECO:0007669"/>
    <property type="project" value="UniProtKB-KW"/>
</dbReference>
<keyword evidence="1" id="KW-0732">Signal</keyword>
<evidence type="ECO:0000313" key="2">
    <source>
        <dbReference type="EMBL" id="NJP50542.1"/>
    </source>
</evidence>
<proteinExistence type="predicted"/>
<protein>
    <submittedName>
        <fullName evidence="2">ATP-binding protein</fullName>
    </submittedName>
</protein>
<accession>A0ABX1A6C3</accession>
<keyword evidence="3" id="KW-1185">Reference proteome</keyword>
<gene>
    <name evidence="2" type="ORF">HCJ93_10780</name>
</gene>
<sequence>MKQSAAKTLGVAALGAAFAAVGAGTAAAAPAVPEAAPALGTAAQTLPVQNAGVVPAAAQTLDAGRDVATMGLTAAEPAAQDVVTKDPTAPAKGLLGGLPLDQLPTKGLNVNGIPLGG</sequence>
<evidence type="ECO:0000313" key="3">
    <source>
        <dbReference type="Proteomes" id="UP000730591"/>
    </source>
</evidence>
<dbReference type="Proteomes" id="UP000730591">
    <property type="component" value="Unassembled WGS sequence"/>
</dbReference>
<dbReference type="RefSeq" id="WP_167993535.1">
    <property type="nucleotide sequence ID" value="NZ_JAATEM010000011.1"/>
</dbReference>
<keyword evidence="2" id="KW-0067">ATP-binding</keyword>
<feature type="chain" id="PRO_5046915022" evidence="1">
    <location>
        <begin position="29"/>
        <end position="117"/>
    </location>
</feature>
<reference evidence="2 3" key="1">
    <citation type="submission" date="2020-03" db="EMBL/GenBank/DDBJ databases">
        <title>WGS of actinomycetes isolated from Thailand.</title>
        <authorList>
            <person name="Thawai C."/>
        </authorList>
    </citation>
    <scope>NUCLEOTIDE SEQUENCE [LARGE SCALE GENOMIC DNA]</scope>
    <source>
        <strain evidence="2 3">SBST2-5</strain>
    </source>
</reference>
<keyword evidence="2" id="KW-0547">Nucleotide-binding</keyword>
<evidence type="ECO:0000256" key="1">
    <source>
        <dbReference type="SAM" id="SignalP"/>
    </source>
</evidence>
<comment type="caution">
    <text evidence="2">The sequence shown here is derived from an EMBL/GenBank/DDBJ whole genome shotgun (WGS) entry which is preliminary data.</text>
</comment>
<feature type="signal peptide" evidence="1">
    <location>
        <begin position="1"/>
        <end position="28"/>
    </location>
</feature>
<name>A0ABX1A6C3_9ACTN</name>
<dbReference type="EMBL" id="JAATEM010000011">
    <property type="protein sequence ID" value="NJP50542.1"/>
    <property type="molecule type" value="Genomic_DNA"/>
</dbReference>
<organism evidence="2 3">
    <name type="scientific">Streptomyces composti</name>
    <dbReference type="NCBI Taxonomy" id="2720025"/>
    <lineage>
        <taxon>Bacteria</taxon>
        <taxon>Bacillati</taxon>
        <taxon>Actinomycetota</taxon>
        <taxon>Actinomycetes</taxon>
        <taxon>Kitasatosporales</taxon>
        <taxon>Streptomycetaceae</taxon>
        <taxon>Streptomyces</taxon>
    </lineage>
</organism>